<dbReference type="SMART" id="SM00829">
    <property type="entry name" value="PKS_ER"/>
    <property type="match status" value="1"/>
</dbReference>
<evidence type="ECO:0000256" key="3">
    <source>
        <dbReference type="SAM" id="MobiDB-lite"/>
    </source>
</evidence>
<evidence type="ECO:0000256" key="2">
    <source>
        <dbReference type="ARBA" id="ARBA00023002"/>
    </source>
</evidence>
<comment type="caution">
    <text evidence="5">The sequence shown here is derived from an EMBL/GenBank/DDBJ whole genome shotgun (WGS) entry which is preliminary data.</text>
</comment>
<dbReference type="InterPro" id="IPR013149">
    <property type="entry name" value="ADH-like_C"/>
</dbReference>
<dbReference type="NCBIfam" id="TIGR02824">
    <property type="entry name" value="quinone_pig3"/>
    <property type="match status" value="1"/>
</dbReference>
<dbReference type="Gene3D" id="3.40.50.720">
    <property type="entry name" value="NAD(P)-binding Rossmann-like Domain"/>
    <property type="match status" value="1"/>
</dbReference>
<dbReference type="CDD" id="cd05276">
    <property type="entry name" value="p53_inducible_oxidoreductase"/>
    <property type="match status" value="1"/>
</dbReference>
<dbReference type="AlphaFoldDB" id="A0A560HQ75"/>
<dbReference type="GO" id="GO:0016651">
    <property type="term" value="F:oxidoreductase activity, acting on NAD(P)H"/>
    <property type="evidence" value="ECO:0007669"/>
    <property type="project" value="TreeGrafter"/>
</dbReference>
<dbReference type="Gene3D" id="3.90.180.10">
    <property type="entry name" value="Medium-chain alcohol dehydrogenases, catalytic domain"/>
    <property type="match status" value="1"/>
</dbReference>
<dbReference type="Pfam" id="PF08240">
    <property type="entry name" value="ADH_N"/>
    <property type="match status" value="1"/>
</dbReference>
<dbReference type="EMBL" id="VITT01000029">
    <property type="protein sequence ID" value="TWB48703.1"/>
    <property type="molecule type" value="Genomic_DNA"/>
</dbReference>
<dbReference type="OrthoDB" id="9780520at2"/>
<organism evidence="5 6">
    <name type="scientific">Nitrospirillum amazonense</name>
    <dbReference type="NCBI Taxonomy" id="28077"/>
    <lineage>
        <taxon>Bacteria</taxon>
        <taxon>Pseudomonadati</taxon>
        <taxon>Pseudomonadota</taxon>
        <taxon>Alphaproteobacteria</taxon>
        <taxon>Rhodospirillales</taxon>
        <taxon>Azospirillaceae</taxon>
        <taxon>Nitrospirillum</taxon>
    </lineage>
</organism>
<keyword evidence="2" id="KW-0560">Oxidoreductase</keyword>
<protein>
    <submittedName>
        <fullName evidence="5">PIG3 family NAD(P)H quinone oxidoreductase</fullName>
    </submittedName>
</protein>
<dbReference type="PANTHER" id="PTHR48106">
    <property type="entry name" value="QUINONE OXIDOREDUCTASE PIG3-RELATED"/>
    <property type="match status" value="1"/>
</dbReference>
<dbReference type="SUPFAM" id="SSF51735">
    <property type="entry name" value="NAD(P)-binding Rossmann-fold domains"/>
    <property type="match status" value="1"/>
</dbReference>
<evidence type="ECO:0000256" key="1">
    <source>
        <dbReference type="ARBA" id="ARBA00022857"/>
    </source>
</evidence>
<dbReference type="PANTHER" id="PTHR48106:SF8">
    <property type="entry name" value="OS02G0805600 PROTEIN"/>
    <property type="match status" value="1"/>
</dbReference>
<proteinExistence type="predicted"/>
<accession>A0A560HQ75</accession>
<evidence type="ECO:0000313" key="6">
    <source>
        <dbReference type="Proteomes" id="UP000318050"/>
    </source>
</evidence>
<dbReference type="InterPro" id="IPR011032">
    <property type="entry name" value="GroES-like_sf"/>
</dbReference>
<dbReference type="InterPro" id="IPR036291">
    <property type="entry name" value="NAD(P)-bd_dom_sf"/>
</dbReference>
<sequence length="325" mass="33529">MRAIAITQPGGPEVLKPIERPTPQPGPGQLLIRVAAAGVNRPDCLQRAGSYPPPPGASDLPGLEVAGTVAALGEGVTGWTVGDAVCALVNGGGYADHAVAPAGQCLPVPEGFSMVEAAALPETFFTVWTNVFDRGRLAAGESFLVHGGTSGIGTTAIQLAKAFGARVFATAGGPDKAKACEEIGAERGIDYKAEDFVAVVKEATGGRGVDVILDMVGGDYVPRNIDALADQGRHVTIAFLRGAKVTLNLAPVMTKRLVLTGSTLRPRSAEEKGAIAASLAEKVWPLLTRGEVRPVIFKTFPLEEAAAAHALMESSSHVGKIILTV</sequence>
<dbReference type="InterPro" id="IPR014189">
    <property type="entry name" value="Quinone_OxRdtase_PIG3"/>
</dbReference>
<gene>
    <name evidence="5" type="ORF">FBZ92_12983</name>
</gene>
<dbReference type="SUPFAM" id="SSF50129">
    <property type="entry name" value="GroES-like"/>
    <property type="match status" value="1"/>
</dbReference>
<dbReference type="InterPro" id="IPR013154">
    <property type="entry name" value="ADH-like_N"/>
</dbReference>
<reference evidence="5 6" key="1">
    <citation type="submission" date="2019-06" db="EMBL/GenBank/DDBJ databases">
        <title>Genomic Encyclopedia of Type Strains, Phase IV (KMG-V): Genome sequencing to study the core and pangenomes of soil and plant-associated prokaryotes.</title>
        <authorList>
            <person name="Whitman W."/>
        </authorList>
    </citation>
    <scope>NUCLEOTIDE SEQUENCE [LARGE SCALE GENOMIC DNA]</scope>
    <source>
        <strain evidence="5 6">BR 11140</strain>
    </source>
</reference>
<dbReference type="Proteomes" id="UP000318050">
    <property type="component" value="Unassembled WGS sequence"/>
</dbReference>
<feature type="region of interest" description="Disordered" evidence="3">
    <location>
        <begin position="1"/>
        <end position="25"/>
    </location>
</feature>
<evidence type="ECO:0000259" key="4">
    <source>
        <dbReference type="SMART" id="SM00829"/>
    </source>
</evidence>
<name>A0A560HQ75_9PROT</name>
<feature type="domain" description="Enoyl reductase (ER)" evidence="4">
    <location>
        <begin position="10"/>
        <end position="323"/>
    </location>
</feature>
<keyword evidence="1" id="KW-0521">NADP</keyword>
<dbReference type="GO" id="GO:0070402">
    <property type="term" value="F:NADPH binding"/>
    <property type="evidence" value="ECO:0007669"/>
    <property type="project" value="TreeGrafter"/>
</dbReference>
<dbReference type="InterPro" id="IPR020843">
    <property type="entry name" value="ER"/>
</dbReference>
<dbReference type="Pfam" id="PF00107">
    <property type="entry name" value="ADH_zinc_N"/>
    <property type="match status" value="1"/>
</dbReference>
<evidence type="ECO:0000313" key="5">
    <source>
        <dbReference type="EMBL" id="TWB48703.1"/>
    </source>
</evidence>